<name>A0A4R2IG34_9PSEU</name>
<accession>A0A4R2IG34</accession>
<feature type="region of interest" description="Disordered" evidence="1">
    <location>
        <begin position="1"/>
        <end position="20"/>
    </location>
</feature>
<reference evidence="2 3" key="1">
    <citation type="submission" date="2019-03" db="EMBL/GenBank/DDBJ databases">
        <title>Genomic Encyclopedia of Type Strains, Phase IV (KMG-IV): sequencing the most valuable type-strain genomes for metagenomic binning, comparative biology and taxonomic classification.</title>
        <authorList>
            <person name="Goeker M."/>
        </authorList>
    </citation>
    <scope>NUCLEOTIDE SEQUENCE [LARGE SCALE GENOMIC DNA]</scope>
    <source>
        <strain evidence="2 3">DSM 45934</strain>
    </source>
</reference>
<sequence length="247" mass="27463">MVADARRAGRSAGPAGHSQPRPVLAWCRLPLSVCASYPLLGTMLRTTQGNTGDVSSPEGIVRADGFPGSSWLRYRVGDCLLKMSCTRATESLGCPRSLRVWVVRRRSSARRGRAWLWRRVRGNVGRSLMTSLRAWLGPHYAPITMSTVSSTGWVDVHRALWSDDDPRFHDEVLCHCCPWWFLPLARIRWLGVCMGAGSSRRCRGCEVCRAAFSRRMVSTAWFAACSASRAPRSAWRASRSPASVRIA</sequence>
<proteinExistence type="predicted"/>
<comment type="caution">
    <text evidence="2">The sequence shown here is derived from an EMBL/GenBank/DDBJ whole genome shotgun (WGS) entry which is preliminary data.</text>
</comment>
<dbReference type="Proteomes" id="UP000295680">
    <property type="component" value="Unassembled WGS sequence"/>
</dbReference>
<organism evidence="2 3">
    <name type="scientific">Actinocrispum wychmicini</name>
    <dbReference type="NCBI Taxonomy" id="1213861"/>
    <lineage>
        <taxon>Bacteria</taxon>
        <taxon>Bacillati</taxon>
        <taxon>Actinomycetota</taxon>
        <taxon>Actinomycetes</taxon>
        <taxon>Pseudonocardiales</taxon>
        <taxon>Pseudonocardiaceae</taxon>
        <taxon>Actinocrispum</taxon>
    </lineage>
</organism>
<dbReference type="AlphaFoldDB" id="A0A4R2IG34"/>
<evidence type="ECO:0000256" key="1">
    <source>
        <dbReference type="SAM" id="MobiDB-lite"/>
    </source>
</evidence>
<dbReference type="EMBL" id="SLWS01000028">
    <property type="protein sequence ID" value="TCO43741.1"/>
    <property type="molecule type" value="Genomic_DNA"/>
</dbReference>
<protein>
    <submittedName>
        <fullName evidence="2">Uncharacterized protein</fullName>
    </submittedName>
</protein>
<gene>
    <name evidence="2" type="ORF">EV192_1284</name>
</gene>
<evidence type="ECO:0000313" key="2">
    <source>
        <dbReference type="EMBL" id="TCO43741.1"/>
    </source>
</evidence>
<keyword evidence="3" id="KW-1185">Reference proteome</keyword>
<evidence type="ECO:0000313" key="3">
    <source>
        <dbReference type="Proteomes" id="UP000295680"/>
    </source>
</evidence>